<keyword evidence="4 14" id="KW-0235">DNA replication</keyword>
<reference evidence="18 19" key="1">
    <citation type="submission" date="2018-06" db="EMBL/GenBank/DDBJ databases">
        <authorList>
            <consortium name="Pathogen Informatics"/>
            <person name="Doyle S."/>
        </authorList>
    </citation>
    <scope>NUCLEOTIDE SEQUENCE [LARGE SCALE GENOMIC DNA]</scope>
    <source>
        <strain evidence="18 19">NCTC10571</strain>
    </source>
</reference>
<evidence type="ECO:0000256" key="10">
    <source>
        <dbReference type="ARBA" id="ARBA00023186"/>
    </source>
</evidence>
<dbReference type="SUPFAM" id="SSF57938">
    <property type="entry name" value="DnaJ/Hsp40 cysteine-rich domain"/>
    <property type="match status" value="1"/>
</dbReference>
<proteinExistence type="inferred from homology"/>
<dbReference type="PROSITE" id="PS50076">
    <property type="entry name" value="DNAJ_2"/>
    <property type="match status" value="1"/>
</dbReference>
<comment type="similarity">
    <text evidence="12 14">Belongs to the DnaJ family.</text>
</comment>
<dbReference type="FunFam" id="1.10.287.110:FF:000034">
    <property type="entry name" value="Chaperone protein DnaJ"/>
    <property type="match status" value="1"/>
</dbReference>
<evidence type="ECO:0000259" key="17">
    <source>
        <dbReference type="PROSITE" id="PS51188"/>
    </source>
</evidence>
<feature type="repeat" description="CXXCXGXG motif" evidence="14">
    <location>
        <begin position="175"/>
        <end position="182"/>
    </location>
</feature>
<dbReference type="Gene3D" id="2.10.230.10">
    <property type="entry name" value="Heat shock protein DnaJ, cysteine-rich domain"/>
    <property type="match status" value="1"/>
</dbReference>
<dbReference type="InterPro" id="IPR008971">
    <property type="entry name" value="HSP40/DnaJ_pept-bd"/>
</dbReference>
<evidence type="ECO:0000256" key="1">
    <source>
        <dbReference type="ARBA" id="ARBA00004496"/>
    </source>
</evidence>
<keyword evidence="10 14" id="KW-0143">Chaperone</keyword>
<dbReference type="Gene3D" id="1.10.287.110">
    <property type="entry name" value="DnaJ domain"/>
    <property type="match status" value="1"/>
</dbReference>
<dbReference type="PROSITE" id="PS00636">
    <property type="entry name" value="DNAJ_1"/>
    <property type="match status" value="1"/>
</dbReference>
<feature type="domain" description="CR-type" evidence="17">
    <location>
        <begin position="145"/>
        <end position="227"/>
    </location>
</feature>
<feature type="binding site" evidence="14">
    <location>
        <position position="204"/>
    </location>
    <ligand>
        <name>Zn(2+)</name>
        <dbReference type="ChEBI" id="CHEBI:29105"/>
        <label>2</label>
    </ligand>
</feature>
<evidence type="ECO:0000256" key="6">
    <source>
        <dbReference type="ARBA" id="ARBA00022737"/>
    </source>
</evidence>
<evidence type="ECO:0000256" key="8">
    <source>
        <dbReference type="ARBA" id="ARBA00022833"/>
    </source>
</evidence>
<keyword evidence="6 14" id="KW-0677">Repeat</keyword>
<dbReference type="Pfam" id="PF01556">
    <property type="entry name" value="DnaJ_C"/>
    <property type="match status" value="1"/>
</dbReference>
<evidence type="ECO:0000256" key="3">
    <source>
        <dbReference type="ARBA" id="ARBA00022490"/>
    </source>
</evidence>
<dbReference type="PANTHER" id="PTHR43096">
    <property type="entry name" value="DNAJ HOMOLOG 1, MITOCHONDRIAL-RELATED"/>
    <property type="match status" value="1"/>
</dbReference>
<comment type="domain">
    <text evidence="14">The J domain is necessary and sufficient to stimulate DnaK ATPase activity. Zinc center 1 plays an important role in the autonomous, DnaK-independent chaperone activity of DnaJ. Zinc center 2 is essential for interaction with DnaK and for DnaJ activity.</text>
</comment>
<dbReference type="EMBL" id="UGPP01000001">
    <property type="protein sequence ID" value="STY70801.1"/>
    <property type="molecule type" value="Genomic_DNA"/>
</dbReference>
<dbReference type="Pfam" id="PF00226">
    <property type="entry name" value="DnaJ"/>
    <property type="match status" value="1"/>
</dbReference>
<dbReference type="GO" id="GO:0005737">
    <property type="term" value="C:cytoplasm"/>
    <property type="evidence" value="ECO:0007669"/>
    <property type="project" value="UniProtKB-SubCell"/>
</dbReference>
<feature type="binding site" evidence="14">
    <location>
        <position position="215"/>
    </location>
    <ligand>
        <name>Zn(2+)</name>
        <dbReference type="ChEBI" id="CHEBI:29105"/>
        <label>1</label>
    </ligand>
</feature>
<dbReference type="InterPro" id="IPR001305">
    <property type="entry name" value="HSP_DnaJ_Cys-rich_dom"/>
</dbReference>
<dbReference type="NCBIfam" id="TIGR02349">
    <property type="entry name" value="DnaJ_bact"/>
    <property type="match status" value="1"/>
</dbReference>
<dbReference type="GO" id="GO:0031072">
    <property type="term" value="F:heat shock protein binding"/>
    <property type="evidence" value="ECO:0007669"/>
    <property type="project" value="InterPro"/>
</dbReference>
<protein>
    <recommendedName>
        <fullName evidence="13 14">Chaperone protein DnaJ</fullName>
    </recommendedName>
</protein>
<feature type="binding site" evidence="14">
    <location>
        <position position="158"/>
    </location>
    <ligand>
        <name>Zn(2+)</name>
        <dbReference type="ChEBI" id="CHEBI:29105"/>
        <label>1</label>
    </ligand>
</feature>
<evidence type="ECO:0000256" key="14">
    <source>
        <dbReference type="HAMAP-Rule" id="MF_01152"/>
    </source>
</evidence>
<dbReference type="GO" id="GO:0051082">
    <property type="term" value="F:unfolded protein binding"/>
    <property type="evidence" value="ECO:0007669"/>
    <property type="project" value="UniProtKB-UniRule"/>
</dbReference>
<dbReference type="GO" id="GO:0042026">
    <property type="term" value="P:protein refolding"/>
    <property type="evidence" value="ECO:0007669"/>
    <property type="project" value="TreeGrafter"/>
</dbReference>
<dbReference type="FunFam" id="2.10.230.10:FF:000002">
    <property type="entry name" value="Molecular chaperone DnaJ"/>
    <property type="match status" value="1"/>
</dbReference>
<dbReference type="HAMAP" id="MF_01152">
    <property type="entry name" value="DnaJ"/>
    <property type="match status" value="1"/>
</dbReference>
<evidence type="ECO:0000256" key="13">
    <source>
        <dbReference type="ARBA" id="ARBA00067609"/>
    </source>
</evidence>
<evidence type="ECO:0000256" key="2">
    <source>
        <dbReference type="ARBA" id="ARBA00011738"/>
    </source>
</evidence>
<dbReference type="InterPro" id="IPR036869">
    <property type="entry name" value="J_dom_sf"/>
</dbReference>
<dbReference type="SMART" id="SM00271">
    <property type="entry name" value="DnaJ"/>
    <property type="match status" value="1"/>
</dbReference>
<dbReference type="CDD" id="cd10719">
    <property type="entry name" value="DnaJ_zf"/>
    <property type="match status" value="1"/>
</dbReference>
<feature type="repeat" description="CXXCXGXG motif" evidence="14">
    <location>
        <begin position="215"/>
        <end position="222"/>
    </location>
</feature>
<dbReference type="InterPro" id="IPR002939">
    <property type="entry name" value="DnaJ_C"/>
</dbReference>
<name>A0A378NR31_9FIRM</name>
<dbReference type="InterPro" id="IPR036410">
    <property type="entry name" value="HSP_DnaJ_Cys-rich_dom_sf"/>
</dbReference>
<organism evidence="18 19">
    <name type="scientific">Megamonas hypermegale</name>
    <dbReference type="NCBI Taxonomy" id="158847"/>
    <lineage>
        <taxon>Bacteria</taxon>
        <taxon>Bacillati</taxon>
        <taxon>Bacillota</taxon>
        <taxon>Negativicutes</taxon>
        <taxon>Selenomonadales</taxon>
        <taxon>Selenomonadaceae</taxon>
        <taxon>Megamonas</taxon>
    </lineage>
</organism>
<feature type="binding site" evidence="14">
    <location>
        <position position="175"/>
    </location>
    <ligand>
        <name>Zn(2+)</name>
        <dbReference type="ChEBI" id="CHEBI:29105"/>
        <label>2</label>
    </ligand>
</feature>
<comment type="subcellular location">
    <subcellularLocation>
        <location evidence="1 14">Cytoplasm</location>
    </subcellularLocation>
</comment>
<evidence type="ECO:0000256" key="4">
    <source>
        <dbReference type="ARBA" id="ARBA00022705"/>
    </source>
</evidence>
<gene>
    <name evidence="14 18" type="primary">dnaJ</name>
    <name evidence="18" type="ORF">NCTC10571_00944</name>
</gene>
<dbReference type="PROSITE" id="PS51188">
    <property type="entry name" value="ZF_CR"/>
    <property type="match status" value="1"/>
</dbReference>
<dbReference type="Pfam" id="PF00684">
    <property type="entry name" value="DnaJ_CXXCXGXG"/>
    <property type="match status" value="1"/>
</dbReference>
<comment type="cofactor">
    <cofactor evidence="14">
        <name>Zn(2+)</name>
        <dbReference type="ChEBI" id="CHEBI:29105"/>
    </cofactor>
    <text evidence="14">Binds 2 Zn(2+) ions per monomer.</text>
</comment>
<evidence type="ECO:0000256" key="5">
    <source>
        <dbReference type="ARBA" id="ARBA00022723"/>
    </source>
</evidence>
<feature type="repeat" description="CXXCXGXG motif" evidence="14">
    <location>
        <begin position="158"/>
        <end position="165"/>
    </location>
</feature>
<dbReference type="CDD" id="cd10747">
    <property type="entry name" value="DnaJ_C"/>
    <property type="match status" value="1"/>
</dbReference>
<dbReference type="InterPro" id="IPR018253">
    <property type="entry name" value="DnaJ_domain_CS"/>
</dbReference>
<dbReference type="GO" id="GO:0009408">
    <property type="term" value="P:response to heat"/>
    <property type="evidence" value="ECO:0007669"/>
    <property type="project" value="InterPro"/>
</dbReference>
<keyword evidence="3 14" id="KW-0963">Cytoplasm</keyword>
<dbReference type="Gene3D" id="2.60.260.20">
    <property type="entry name" value="Urease metallochaperone UreE, N-terminal domain"/>
    <property type="match status" value="2"/>
</dbReference>
<accession>A0A378NR31</accession>
<evidence type="ECO:0000313" key="19">
    <source>
        <dbReference type="Proteomes" id="UP000255234"/>
    </source>
</evidence>
<dbReference type="GO" id="GO:0008270">
    <property type="term" value="F:zinc ion binding"/>
    <property type="evidence" value="ECO:0007669"/>
    <property type="project" value="UniProtKB-UniRule"/>
</dbReference>
<evidence type="ECO:0000256" key="9">
    <source>
        <dbReference type="ARBA" id="ARBA00023016"/>
    </source>
</evidence>
<evidence type="ECO:0000256" key="7">
    <source>
        <dbReference type="ARBA" id="ARBA00022771"/>
    </source>
</evidence>
<feature type="repeat" description="CXXCXGXG motif" evidence="14">
    <location>
        <begin position="201"/>
        <end position="208"/>
    </location>
</feature>
<dbReference type="RefSeq" id="WP_115151283.1">
    <property type="nucleotide sequence ID" value="NZ_UGPP01000001.1"/>
</dbReference>
<keyword evidence="5 14" id="KW-0479">Metal-binding</keyword>
<feature type="domain" description="J" evidence="16">
    <location>
        <begin position="6"/>
        <end position="72"/>
    </location>
</feature>
<dbReference type="AlphaFoldDB" id="A0A378NR31"/>
<comment type="function">
    <text evidence="11 14">Participates actively in the response to hyperosmotic and heat shock by preventing the aggregation of stress-denatured proteins and by disaggregating proteins, also in an autonomous, DnaK-independent fashion. Unfolded proteins bind initially to DnaJ; upon interaction with the DnaJ-bound protein, DnaK hydrolyzes its bound ATP, resulting in the formation of a stable complex. GrpE releases ADP from DnaK; ATP binding to DnaK triggers the release of the substrate protein, thus completing the reaction cycle. Several rounds of ATP-dependent interactions between DnaJ, DnaK and GrpE are required for fully efficient folding. Also involved, together with DnaK and GrpE, in the DNA replication of plasmids through activation of initiation proteins.</text>
</comment>
<evidence type="ECO:0000256" key="11">
    <source>
        <dbReference type="ARBA" id="ARBA00053423"/>
    </source>
</evidence>
<evidence type="ECO:0000256" key="15">
    <source>
        <dbReference type="PROSITE-ProRule" id="PRU00546"/>
    </source>
</evidence>
<evidence type="ECO:0000259" key="16">
    <source>
        <dbReference type="PROSITE" id="PS50076"/>
    </source>
</evidence>
<dbReference type="GO" id="GO:0005524">
    <property type="term" value="F:ATP binding"/>
    <property type="evidence" value="ECO:0007669"/>
    <property type="project" value="InterPro"/>
</dbReference>
<sequence>MSTKRDYYEVLGVSKNATEAEIKKAYKKMARKYHPDLNRDNPKEAEEKFKEVNEAYEVLSNPQKKAQYDQFGHAAFDGTGGAGGGFGGFGGFGQGGFSGEGFGDIFDMFFGGGGGAGASARRRGPERGSDLRYNLSISFEEAAFGKTVELNIPRTEKCSSCNGTGAAAGTHPETCPDCHGTGQVQFTQNTPFGRMVNQRTCSRCSGTGEIVKTPCKDCNGKGVKSVRSKVEVKIPAGVDTGNRIRVAGEGEAGVRGGSTGDLYVYITVKDHKFFKREGTEIICEVPITFVQASLGDTIEVPTLDGKVEMKIPAGIQSGTIMRLKGKGIPFLRGAGRGDQHVRIKVLTPQKLTDRQKELLREFAGIKNDKANPEQESFFKTLKNLFK</sequence>
<feature type="binding site" evidence="14">
    <location>
        <position position="201"/>
    </location>
    <ligand>
        <name>Zn(2+)</name>
        <dbReference type="ChEBI" id="CHEBI:29105"/>
        <label>2</label>
    </ligand>
</feature>
<dbReference type="CDD" id="cd06257">
    <property type="entry name" value="DnaJ"/>
    <property type="match status" value="1"/>
</dbReference>
<dbReference type="Proteomes" id="UP000255234">
    <property type="component" value="Unassembled WGS sequence"/>
</dbReference>
<dbReference type="SUPFAM" id="SSF49493">
    <property type="entry name" value="HSP40/DnaJ peptide-binding domain"/>
    <property type="match status" value="2"/>
</dbReference>
<dbReference type="InterPro" id="IPR012724">
    <property type="entry name" value="DnaJ"/>
</dbReference>
<feature type="zinc finger region" description="CR-type" evidence="15">
    <location>
        <begin position="145"/>
        <end position="227"/>
    </location>
</feature>
<dbReference type="InterPro" id="IPR001623">
    <property type="entry name" value="DnaJ_domain"/>
</dbReference>
<dbReference type="STRING" id="1122216.GCA_000423385_00841"/>
<keyword evidence="8 14" id="KW-0862">Zinc</keyword>
<dbReference type="FunFam" id="2.60.260.20:FF:000004">
    <property type="entry name" value="Molecular chaperone DnaJ"/>
    <property type="match status" value="1"/>
</dbReference>
<feature type="binding site" evidence="14">
    <location>
        <position position="218"/>
    </location>
    <ligand>
        <name>Zn(2+)</name>
        <dbReference type="ChEBI" id="CHEBI:29105"/>
        <label>1</label>
    </ligand>
</feature>
<feature type="binding site" evidence="14">
    <location>
        <position position="178"/>
    </location>
    <ligand>
        <name>Zn(2+)</name>
        <dbReference type="ChEBI" id="CHEBI:29105"/>
        <label>2</label>
    </ligand>
</feature>
<evidence type="ECO:0000313" key="18">
    <source>
        <dbReference type="EMBL" id="STY70801.1"/>
    </source>
</evidence>
<keyword evidence="7 14" id="KW-0863">Zinc-finger</keyword>
<feature type="binding site" evidence="14">
    <location>
        <position position="161"/>
    </location>
    <ligand>
        <name>Zn(2+)</name>
        <dbReference type="ChEBI" id="CHEBI:29105"/>
        <label>1</label>
    </ligand>
</feature>
<dbReference type="PRINTS" id="PR00625">
    <property type="entry name" value="JDOMAIN"/>
</dbReference>
<comment type="subunit">
    <text evidence="2 14">Homodimer.</text>
</comment>
<evidence type="ECO:0000256" key="12">
    <source>
        <dbReference type="ARBA" id="ARBA00061004"/>
    </source>
</evidence>
<dbReference type="GO" id="GO:0006260">
    <property type="term" value="P:DNA replication"/>
    <property type="evidence" value="ECO:0007669"/>
    <property type="project" value="UniProtKB-KW"/>
</dbReference>
<dbReference type="PANTHER" id="PTHR43096:SF48">
    <property type="entry name" value="CHAPERONE PROTEIN DNAJ"/>
    <property type="match status" value="1"/>
</dbReference>
<dbReference type="NCBIfam" id="NF008035">
    <property type="entry name" value="PRK10767.1"/>
    <property type="match status" value="1"/>
</dbReference>
<dbReference type="SUPFAM" id="SSF46565">
    <property type="entry name" value="Chaperone J-domain"/>
    <property type="match status" value="1"/>
</dbReference>
<keyword evidence="9 14" id="KW-0346">Stress response</keyword>